<gene>
    <name evidence="1" type="ORF">QBC35DRAFT_548449</name>
</gene>
<reference evidence="1" key="1">
    <citation type="journal article" date="2023" name="Mol. Phylogenet. Evol.">
        <title>Genome-scale phylogeny and comparative genomics of the fungal order Sordariales.</title>
        <authorList>
            <person name="Hensen N."/>
            <person name="Bonometti L."/>
            <person name="Westerberg I."/>
            <person name="Brannstrom I.O."/>
            <person name="Guillou S."/>
            <person name="Cros-Aarteil S."/>
            <person name="Calhoun S."/>
            <person name="Haridas S."/>
            <person name="Kuo A."/>
            <person name="Mondo S."/>
            <person name="Pangilinan J."/>
            <person name="Riley R."/>
            <person name="LaButti K."/>
            <person name="Andreopoulos B."/>
            <person name="Lipzen A."/>
            <person name="Chen C."/>
            <person name="Yan M."/>
            <person name="Daum C."/>
            <person name="Ng V."/>
            <person name="Clum A."/>
            <person name="Steindorff A."/>
            <person name="Ohm R.A."/>
            <person name="Martin F."/>
            <person name="Silar P."/>
            <person name="Natvig D.O."/>
            <person name="Lalanne C."/>
            <person name="Gautier V."/>
            <person name="Ament-Velasquez S.L."/>
            <person name="Kruys A."/>
            <person name="Hutchinson M.I."/>
            <person name="Powell A.J."/>
            <person name="Barry K."/>
            <person name="Miller A.N."/>
            <person name="Grigoriev I.V."/>
            <person name="Debuchy R."/>
            <person name="Gladieux P."/>
            <person name="Hiltunen Thoren M."/>
            <person name="Johannesson H."/>
        </authorList>
    </citation>
    <scope>NUCLEOTIDE SEQUENCE</scope>
    <source>
        <strain evidence="1">PSN309</strain>
    </source>
</reference>
<dbReference type="EMBL" id="MU864383">
    <property type="protein sequence ID" value="KAK4188821.1"/>
    <property type="molecule type" value="Genomic_DNA"/>
</dbReference>
<protein>
    <submittedName>
        <fullName evidence="1">Uncharacterized protein</fullName>
    </submittedName>
</protein>
<proteinExistence type="predicted"/>
<keyword evidence="2" id="KW-1185">Reference proteome</keyword>
<comment type="caution">
    <text evidence="1">The sequence shown here is derived from an EMBL/GenBank/DDBJ whole genome shotgun (WGS) entry which is preliminary data.</text>
</comment>
<reference evidence="1" key="2">
    <citation type="submission" date="2023-05" db="EMBL/GenBank/DDBJ databases">
        <authorList>
            <consortium name="Lawrence Berkeley National Laboratory"/>
            <person name="Steindorff A."/>
            <person name="Hensen N."/>
            <person name="Bonometti L."/>
            <person name="Westerberg I."/>
            <person name="Brannstrom I.O."/>
            <person name="Guillou S."/>
            <person name="Cros-Aarteil S."/>
            <person name="Calhoun S."/>
            <person name="Haridas S."/>
            <person name="Kuo A."/>
            <person name="Mondo S."/>
            <person name="Pangilinan J."/>
            <person name="Riley R."/>
            <person name="Labutti K."/>
            <person name="Andreopoulos B."/>
            <person name="Lipzen A."/>
            <person name="Chen C."/>
            <person name="Yanf M."/>
            <person name="Daum C."/>
            <person name="Ng V."/>
            <person name="Clum A."/>
            <person name="Ohm R."/>
            <person name="Martin F."/>
            <person name="Silar P."/>
            <person name="Natvig D."/>
            <person name="Lalanne C."/>
            <person name="Gautier V."/>
            <person name="Ament-Velasquez S.L."/>
            <person name="Kruys A."/>
            <person name="Hutchinson M.I."/>
            <person name="Powell A.J."/>
            <person name="Barry K."/>
            <person name="Miller A.N."/>
            <person name="Grigoriev I.V."/>
            <person name="Debuchy R."/>
            <person name="Gladieux P."/>
            <person name="Thoren M.H."/>
            <person name="Johannesson H."/>
        </authorList>
    </citation>
    <scope>NUCLEOTIDE SEQUENCE</scope>
    <source>
        <strain evidence="1">PSN309</strain>
    </source>
</reference>
<evidence type="ECO:0000313" key="2">
    <source>
        <dbReference type="Proteomes" id="UP001302126"/>
    </source>
</evidence>
<dbReference type="AlphaFoldDB" id="A0AAN6WWI2"/>
<organism evidence="1 2">
    <name type="scientific">Podospora australis</name>
    <dbReference type="NCBI Taxonomy" id="1536484"/>
    <lineage>
        <taxon>Eukaryota</taxon>
        <taxon>Fungi</taxon>
        <taxon>Dikarya</taxon>
        <taxon>Ascomycota</taxon>
        <taxon>Pezizomycotina</taxon>
        <taxon>Sordariomycetes</taxon>
        <taxon>Sordariomycetidae</taxon>
        <taxon>Sordariales</taxon>
        <taxon>Podosporaceae</taxon>
        <taxon>Podospora</taxon>
    </lineage>
</organism>
<accession>A0AAN6WWI2</accession>
<sequence>MAGMCNPTNPNSGHKDVVNLLIDNTSRSYFLIRLILQQIIRVVFGREGWAEQAPTPSQHALPGLHLGFPPFIDTYNYHYGEADVVRMLNEHLLYYFSTFMDEIEGIDAEMKTHSGTLHGGRDVQVVKPFQVRKKRQHTSSLQDMVAPFLSVEDQPKAFHDLAGVVSVAWNLSAQLWLSRLSFVYTWNDAGAKFSSQSQHAENKYLNRSVDSPVSLLCSGKPS</sequence>
<dbReference type="Proteomes" id="UP001302126">
    <property type="component" value="Unassembled WGS sequence"/>
</dbReference>
<name>A0AAN6WWI2_9PEZI</name>
<evidence type="ECO:0000313" key="1">
    <source>
        <dbReference type="EMBL" id="KAK4188821.1"/>
    </source>
</evidence>